<dbReference type="PROSITE" id="PS51257">
    <property type="entry name" value="PROKAR_LIPOPROTEIN"/>
    <property type="match status" value="1"/>
</dbReference>
<sequence length="423" mass="47323">MKTQKSKKIFLSLVTILAATSLVSVPAISASCTYKQNDLNKYKETFDGAVEYSNTLKEPNQQQAKTKLRKVLEEASRLALNERSTQADVNKAIEMILNGLKEAKDSLNVTTDNTNTNDNNDSNSTNPTPDETTPTPEEKTPEQKQNELNEFVNSIKESIKIKMDDASKANIKAAIDSNKNISFDKANKTLLTDNDSHSNDIELNNANWPENIELISTTTEDNVLSLTKTDDGKVVLSFRVLKSGEDKVISTQTYTIELGNYNDLTTTTPTPEVTETNKAGIYFKDKNISSDKLQLTYLIKEVETLESGAKKLKLEENSTVKYMAKEEANVQNNADLYSTNDESKKLFEDNIANNTSDLKTNFVSADAHLRYDDSTKKVYWNDKELTNAKYIGEFTTKSNLGSVKYYLIPKDLLDVVTNTESNN</sequence>
<feature type="signal peptide" evidence="2">
    <location>
        <begin position="1"/>
        <end position="29"/>
    </location>
</feature>
<protein>
    <submittedName>
        <fullName evidence="3">Uncharacterized protein</fullName>
    </submittedName>
</protein>
<gene>
    <name evidence="3" type="ORF">KQ875_01905</name>
</gene>
<feature type="compositionally biased region" description="Basic and acidic residues" evidence="1">
    <location>
        <begin position="136"/>
        <end position="145"/>
    </location>
</feature>
<name>A0ABS6DQC8_9MOLU</name>
<evidence type="ECO:0000313" key="3">
    <source>
        <dbReference type="EMBL" id="MBU4692348.1"/>
    </source>
</evidence>
<evidence type="ECO:0000313" key="4">
    <source>
        <dbReference type="Proteomes" id="UP000718793"/>
    </source>
</evidence>
<dbReference type="RefSeq" id="WP_216488822.1">
    <property type="nucleotide sequence ID" value="NZ_JAHMHH010000001.1"/>
</dbReference>
<keyword evidence="4" id="KW-1185">Reference proteome</keyword>
<dbReference type="EMBL" id="JAHMHH010000001">
    <property type="protein sequence ID" value="MBU4692348.1"/>
    <property type="molecule type" value="Genomic_DNA"/>
</dbReference>
<evidence type="ECO:0000256" key="1">
    <source>
        <dbReference type="SAM" id="MobiDB-lite"/>
    </source>
</evidence>
<accession>A0ABS6DQC8</accession>
<feature type="region of interest" description="Disordered" evidence="1">
    <location>
        <begin position="108"/>
        <end position="145"/>
    </location>
</feature>
<dbReference type="Proteomes" id="UP000718793">
    <property type="component" value="Unassembled WGS sequence"/>
</dbReference>
<keyword evidence="2" id="KW-0732">Signal</keyword>
<evidence type="ECO:0000256" key="2">
    <source>
        <dbReference type="SAM" id="SignalP"/>
    </source>
</evidence>
<feature type="chain" id="PRO_5047369434" evidence="2">
    <location>
        <begin position="30"/>
        <end position="423"/>
    </location>
</feature>
<proteinExistence type="predicted"/>
<reference evidence="3" key="1">
    <citation type="submission" date="2021-06" db="EMBL/GenBank/DDBJ databases">
        <title>Novel Mycoplasma species detected in California sea lions (Zalophus californianus) from the USA.</title>
        <authorList>
            <person name="Volokhov D.V."/>
            <person name="Furtak V.A."/>
            <person name="Zagorodnyaya T.A."/>
        </authorList>
    </citation>
    <scope>NUCLEOTIDE SEQUENCE [LARGE SCALE GENOMIC DNA]</scope>
    <source>
        <strain evidence="3">CSL 5346</strain>
    </source>
</reference>
<comment type="caution">
    <text evidence="3">The sequence shown here is derived from an EMBL/GenBank/DDBJ whole genome shotgun (WGS) entry which is preliminary data.</text>
</comment>
<feature type="compositionally biased region" description="Low complexity" evidence="1">
    <location>
        <begin position="110"/>
        <end position="135"/>
    </location>
</feature>
<organism evidence="3 4">
    <name type="scientific">Mycoplasma zalophi</name>
    <dbReference type="NCBI Taxonomy" id="191287"/>
    <lineage>
        <taxon>Bacteria</taxon>
        <taxon>Bacillati</taxon>
        <taxon>Mycoplasmatota</taxon>
        <taxon>Mollicutes</taxon>
        <taxon>Mycoplasmataceae</taxon>
        <taxon>Mycoplasma</taxon>
    </lineage>
</organism>